<dbReference type="STRING" id="488535.SAMN04487963_2287"/>
<evidence type="ECO:0000259" key="2">
    <source>
        <dbReference type="Pfam" id="PF01337"/>
    </source>
</evidence>
<comment type="similarity">
    <text evidence="1">Belongs to the barstar family.</text>
</comment>
<dbReference type="Pfam" id="PF01337">
    <property type="entry name" value="Barstar"/>
    <property type="match status" value="1"/>
</dbReference>
<gene>
    <name evidence="3" type="ORF">SAMN04487963_2287</name>
</gene>
<dbReference type="SUPFAM" id="SSF52038">
    <property type="entry name" value="Barstar-related"/>
    <property type="match status" value="1"/>
</dbReference>
<dbReference type="AlphaFoldDB" id="A0A1I4QC93"/>
<dbReference type="InterPro" id="IPR035905">
    <property type="entry name" value="Barstar-like_sf"/>
</dbReference>
<feature type="domain" description="Barstar (barnase inhibitor)" evidence="2">
    <location>
        <begin position="2"/>
        <end position="79"/>
    </location>
</feature>
<name>A0A1I4QC93_9GAMM</name>
<dbReference type="Proteomes" id="UP000198519">
    <property type="component" value="Unassembled WGS sequence"/>
</dbReference>
<proteinExistence type="inferred from homology"/>
<keyword evidence="4" id="KW-1185">Reference proteome</keyword>
<dbReference type="RefSeq" id="WP_092022615.1">
    <property type="nucleotide sequence ID" value="NZ_FOUE01000003.1"/>
</dbReference>
<dbReference type="OrthoDB" id="7575400at2"/>
<reference evidence="4" key="1">
    <citation type="submission" date="2016-10" db="EMBL/GenBank/DDBJ databases">
        <authorList>
            <person name="Varghese N."/>
            <person name="Submissions S."/>
        </authorList>
    </citation>
    <scope>NUCLEOTIDE SEQUENCE [LARGE SCALE GENOMIC DNA]</scope>
    <source>
        <strain evidence="4">CGMCC 1.7061</strain>
    </source>
</reference>
<dbReference type="EMBL" id="FOUE01000003">
    <property type="protein sequence ID" value="SFM37243.1"/>
    <property type="molecule type" value="Genomic_DNA"/>
</dbReference>
<sequence length="89" mass="10429">MQINIESIRTEKVLHEALANSLGFPDFYGKNWAAFWDSITALVDMPRELEFVGTAHLRAVLPEAYQQLRHCLEELNQQYPDLRCHVEWN</sequence>
<evidence type="ECO:0000313" key="3">
    <source>
        <dbReference type="EMBL" id="SFM37243.1"/>
    </source>
</evidence>
<dbReference type="InterPro" id="IPR000468">
    <property type="entry name" value="Barstar"/>
</dbReference>
<evidence type="ECO:0000256" key="1">
    <source>
        <dbReference type="ARBA" id="ARBA00006845"/>
    </source>
</evidence>
<dbReference type="Gene3D" id="3.30.370.10">
    <property type="entry name" value="Barstar-like"/>
    <property type="match status" value="1"/>
</dbReference>
<evidence type="ECO:0000313" key="4">
    <source>
        <dbReference type="Proteomes" id="UP000198519"/>
    </source>
</evidence>
<protein>
    <submittedName>
        <fullName evidence="3">Barstar, RNAse (Barnase) inhibitor</fullName>
    </submittedName>
</protein>
<accession>A0A1I4QC93</accession>
<organism evidence="3 4">
    <name type="scientific">Marinobacter zhejiangensis</name>
    <dbReference type="NCBI Taxonomy" id="488535"/>
    <lineage>
        <taxon>Bacteria</taxon>
        <taxon>Pseudomonadati</taxon>
        <taxon>Pseudomonadota</taxon>
        <taxon>Gammaproteobacteria</taxon>
        <taxon>Pseudomonadales</taxon>
        <taxon>Marinobacteraceae</taxon>
        <taxon>Marinobacter</taxon>
    </lineage>
</organism>